<dbReference type="Proteomes" id="UP000245754">
    <property type="component" value="Unassembled WGS sequence"/>
</dbReference>
<dbReference type="RefSeq" id="WP_109585581.1">
    <property type="nucleotide sequence ID" value="NZ_QGGT01000011.1"/>
</dbReference>
<dbReference type="AlphaFoldDB" id="A0A316EK68"/>
<comment type="caution">
    <text evidence="3">The sequence shown here is derived from an EMBL/GenBank/DDBJ whole genome shotgun (WGS) entry which is preliminary data.</text>
</comment>
<feature type="signal peptide" evidence="2">
    <location>
        <begin position="1"/>
        <end position="31"/>
    </location>
</feature>
<proteinExistence type="inferred from homology"/>
<name>A0A316EK68_9BURK</name>
<dbReference type="PANTHER" id="PTHR42928:SF5">
    <property type="entry name" value="BLR1237 PROTEIN"/>
    <property type="match status" value="1"/>
</dbReference>
<dbReference type="InterPro" id="IPR042100">
    <property type="entry name" value="Bug_dom1"/>
</dbReference>
<organism evidence="3 4">
    <name type="scientific">Cupriavidus plantarum</name>
    <dbReference type="NCBI Taxonomy" id="942865"/>
    <lineage>
        <taxon>Bacteria</taxon>
        <taxon>Pseudomonadati</taxon>
        <taxon>Pseudomonadota</taxon>
        <taxon>Betaproteobacteria</taxon>
        <taxon>Burkholderiales</taxon>
        <taxon>Burkholderiaceae</taxon>
        <taxon>Cupriavidus</taxon>
    </lineage>
</organism>
<sequence>MKTMPRRRMALKAMVGAAALLAGASLHVAHAADAWPSKPITLVVPFAAGGTTDIVGRAVGQKLGQALGQPVVVDNRPGAGGTLGAANVARAQPDGYTFLLATIAHTMAPGIYKSLPYDFQKDLEPIGMVASTPNVLIVNEQIPVKTVQELIAYIKAHPGKVNYGSAGIGSTEHMSGELFRSATGTDISHVPYKGGAPMMTDIIAGQIQMAIETSPSAYPHIKSGKVRALAVTSAKRSPAYPGLPTVAESGVPGYEVVTWYALMAPRGTPEAIKQRAGAELAKVLKQPDVVKRFDEQGVSAGDMNAQQLGAFIKTETAKWVKVAKDSGAKAE</sequence>
<dbReference type="CDD" id="cd13578">
    <property type="entry name" value="PBP2_Bug27"/>
    <property type="match status" value="1"/>
</dbReference>
<dbReference type="PIRSF" id="PIRSF017082">
    <property type="entry name" value="YflP"/>
    <property type="match status" value="1"/>
</dbReference>
<comment type="similarity">
    <text evidence="1">Belongs to the UPF0065 (bug) family.</text>
</comment>
<evidence type="ECO:0000313" key="4">
    <source>
        <dbReference type="Proteomes" id="UP000245754"/>
    </source>
</evidence>
<protein>
    <submittedName>
        <fullName evidence="3">Tripartite-type tricarboxylate transporter receptor subunit TctC</fullName>
    </submittedName>
</protein>
<dbReference type="SUPFAM" id="SSF53850">
    <property type="entry name" value="Periplasmic binding protein-like II"/>
    <property type="match status" value="1"/>
</dbReference>
<keyword evidence="4" id="KW-1185">Reference proteome</keyword>
<evidence type="ECO:0000313" key="3">
    <source>
        <dbReference type="EMBL" id="PWK30983.1"/>
    </source>
</evidence>
<dbReference type="InterPro" id="IPR005064">
    <property type="entry name" value="BUG"/>
</dbReference>
<dbReference type="PROSITE" id="PS51318">
    <property type="entry name" value="TAT"/>
    <property type="match status" value="1"/>
</dbReference>
<keyword evidence="3" id="KW-0675">Receptor</keyword>
<dbReference type="Gene3D" id="3.40.190.10">
    <property type="entry name" value="Periplasmic binding protein-like II"/>
    <property type="match status" value="1"/>
</dbReference>
<evidence type="ECO:0000256" key="1">
    <source>
        <dbReference type="ARBA" id="ARBA00006987"/>
    </source>
</evidence>
<gene>
    <name evidence="3" type="ORF">C7419_11124</name>
</gene>
<reference evidence="3 4" key="1">
    <citation type="submission" date="2018-05" db="EMBL/GenBank/DDBJ databases">
        <title>Genomic Encyclopedia of Type Strains, Phase IV (KMG-V): Genome sequencing to study the core and pangenomes of soil and plant-associated prokaryotes.</title>
        <authorList>
            <person name="Whitman W."/>
        </authorList>
    </citation>
    <scope>NUCLEOTIDE SEQUENCE [LARGE SCALE GENOMIC DNA]</scope>
    <source>
        <strain evidence="3 4">SLV-132</strain>
    </source>
</reference>
<dbReference type="PANTHER" id="PTHR42928">
    <property type="entry name" value="TRICARBOXYLATE-BINDING PROTEIN"/>
    <property type="match status" value="1"/>
</dbReference>
<dbReference type="Pfam" id="PF03401">
    <property type="entry name" value="TctC"/>
    <property type="match status" value="1"/>
</dbReference>
<feature type="chain" id="PRO_5016270393" evidence="2">
    <location>
        <begin position="32"/>
        <end position="331"/>
    </location>
</feature>
<evidence type="ECO:0000256" key="2">
    <source>
        <dbReference type="SAM" id="SignalP"/>
    </source>
</evidence>
<dbReference type="EMBL" id="QGGT01000011">
    <property type="protein sequence ID" value="PWK30983.1"/>
    <property type="molecule type" value="Genomic_DNA"/>
</dbReference>
<keyword evidence="2" id="KW-0732">Signal</keyword>
<accession>A0A316EK68</accession>
<dbReference type="InterPro" id="IPR006311">
    <property type="entry name" value="TAT_signal"/>
</dbReference>
<dbReference type="Gene3D" id="3.40.190.150">
    <property type="entry name" value="Bordetella uptake gene, domain 1"/>
    <property type="match status" value="1"/>
</dbReference>